<keyword evidence="1" id="KW-0812">Transmembrane</keyword>
<accession>A0A5B9QQV3</accession>
<dbReference type="Gene3D" id="3.90.10.10">
    <property type="entry name" value="Cytochrome C3"/>
    <property type="match status" value="1"/>
</dbReference>
<gene>
    <name evidence="2" type="ORF">UC8_22960</name>
</gene>
<keyword evidence="1" id="KW-0472">Membrane</keyword>
<proteinExistence type="predicted"/>
<name>A0A5B9QQV3_9BACT</name>
<dbReference type="KEGG" id="rul:UC8_22960"/>
<sequence length="740" mass="79770">MRRKEIKPLQPPWFDRPSDRWVCGHADEGHACAHGPDPAGGCPGLGPCRPVQTNSGWKCSRPTCLGGGCEPGPSADGTCGQQPTPCNPRVSWHYRRRQLILGGTAAALAVLCLLIGVRWRGEPLRPGPLHRSHAQILGGQLASDRCAACHPAAKGSLLNWFVSAEFEHAGVSQSQLCIECHHVKIDPQRATMAHNLTVEELRLISRSGDPSKATRGASSWHDRLPGPEFGNTTAECSACHREHRGPDHSLTALTNHQCQTCHQDRFASFASDHPDWTDWPYGRGGAIAFNHATHANKHFATAAAGGKAEPFDCRRCHTVTSGGEIARSGNFEATCASCHDASLKLEAAEGLELFALPALPQPPREWPDWPVDAQGFYDGRVEPLTEWLIAADPQVRAALAELPSGRDFAKINPNDAAQVAAAQTVASAIANLTDELAANSQQAIRRRLTASGVSSATASRVAAYLSPQLIYDARLRWFGSPPRGTQPVQPGIDPQAARRVPSVLRWVVHFENPLRELGDADAAAPSRLDTPPPRMAQLTVPEDDPLLLPLGEDDPLLEDVLSASSTDAAEDALQRGDFDAAVALPDGGWYQDDLRLAIRYRGGGHADPILQALVDAAAELPADSPLAARVLQNRAIAGCVQCHPPSGGNGALRWTSGTREPGRKEFTRFRHQPHFNLPNLADCRYCHKVAGDAAGVRLASTQERLQQEFEPLRKAACAVCHTSQAAGDNCTQCHNYHVTK</sequence>
<dbReference type="OrthoDB" id="9814800at2"/>
<feature type="transmembrane region" description="Helical" evidence="1">
    <location>
        <begin position="99"/>
        <end position="119"/>
    </location>
</feature>
<organism evidence="2 3">
    <name type="scientific">Roseimaritima ulvae</name>
    <dbReference type="NCBI Taxonomy" id="980254"/>
    <lineage>
        <taxon>Bacteria</taxon>
        <taxon>Pseudomonadati</taxon>
        <taxon>Planctomycetota</taxon>
        <taxon>Planctomycetia</taxon>
        <taxon>Pirellulales</taxon>
        <taxon>Pirellulaceae</taxon>
        <taxon>Roseimaritima</taxon>
    </lineage>
</organism>
<dbReference type="InterPro" id="IPR036280">
    <property type="entry name" value="Multihaem_cyt_sf"/>
</dbReference>
<keyword evidence="3" id="KW-1185">Reference proteome</keyword>
<dbReference type="AlphaFoldDB" id="A0A5B9QQV3"/>
<dbReference type="RefSeq" id="WP_148080238.1">
    <property type="nucleotide sequence ID" value="NZ_CP042914.1"/>
</dbReference>
<dbReference type="Proteomes" id="UP000325286">
    <property type="component" value="Chromosome"/>
</dbReference>
<keyword evidence="1" id="KW-1133">Transmembrane helix</keyword>
<protein>
    <submittedName>
        <fullName evidence="2">Doubled CXXCH motif (Paired_CXXCH_1)</fullName>
    </submittedName>
</protein>
<dbReference type="EMBL" id="CP042914">
    <property type="protein sequence ID" value="QEG40289.1"/>
    <property type="molecule type" value="Genomic_DNA"/>
</dbReference>
<dbReference type="SUPFAM" id="SSF48695">
    <property type="entry name" value="Multiheme cytochromes"/>
    <property type="match status" value="2"/>
</dbReference>
<evidence type="ECO:0000256" key="1">
    <source>
        <dbReference type="SAM" id="Phobius"/>
    </source>
</evidence>
<dbReference type="Gene3D" id="1.10.780.10">
    <property type="entry name" value="Hydroxylamine Oxidoreductase, Chain A, domain 1"/>
    <property type="match status" value="1"/>
</dbReference>
<reference evidence="2 3" key="1">
    <citation type="submission" date="2019-08" db="EMBL/GenBank/DDBJ databases">
        <title>Deep-cultivation of Planctomycetes and their phenomic and genomic characterization uncovers novel biology.</title>
        <authorList>
            <person name="Wiegand S."/>
            <person name="Jogler M."/>
            <person name="Boedeker C."/>
            <person name="Pinto D."/>
            <person name="Vollmers J."/>
            <person name="Rivas-Marin E."/>
            <person name="Kohn T."/>
            <person name="Peeters S.H."/>
            <person name="Heuer A."/>
            <person name="Rast P."/>
            <person name="Oberbeckmann S."/>
            <person name="Bunk B."/>
            <person name="Jeske O."/>
            <person name="Meyerdierks A."/>
            <person name="Storesund J.E."/>
            <person name="Kallscheuer N."/>
            <person name="Luecker S."/>
            <person name="Lage O.M."/>
            <person name="Pohl T."/>
            <person name="Merkel B.J."/>
            <person name="Hornburger P."/>
            <person name="Mueller R.-W."/>
            <person name="Bruemmer F."/>
            <person name="Labrenz M."/>
            <person name="Spormann A.M."/>
            <person name="Op den Camp H."/>
            <person name="Overmann J."/>
            <person name="Amann R."/>
            <person name="Jetten M.S.M."/>
            <person name="Mascher T."/>
            <person name="Medema M.H."/>
            <person name="Devos D.P."/>
            <person name="Kaster A.-K."/>
            <person name="Ovreas L."/>
            <person name="Rohde M."/>
            <person name="Galperin M.Y."/>
            <person name="Jogler C."/>
        </authorList>
    </citation>
    <scope>NUCLEOTIDE SEQUENCE [LARGE SCALE GENOMIC DNA]</scope>
    <source>
        <strain evidence="2 3">UC8</strain>
    </source>
</reference>
<evidence type="ECO:0000313" key="2">
    <source>
        <dbReference type="EMBL" id="QEG40289.1"/>
    </source>
</evidence>
<evidence type="ECO:0000313" key="3">
    <source>
        <dbReference type="Proteomes" id="UP000325286"/>
    </source>
</evidence>